<sequence>MSQLIQSVAGAACLAALFFVLRSAIRRSSRVPLPPGPPKLPFIGNLLQLPSSNEYKVYQRWGEEYDGKIFVTTFSITANLKMRLVSRSGVIHVDAAGTSIVILNSAKAAWDLLEKRSRIYSSRPPSPMAGDLMGWSWSTGMKPYGESWRAHRRIVSQALNVNAAKMFRSKQVKATHLLLSQLLEEPEAYFELLHHHSARIVMSIAYGLEVKTIDDPWVAIAEDALNPMLDALNSLPFLKYVPSWFPGAGFKRKALKWKELTNRFLNAPFAAAREIVLSGEYDTSFVSESLQRLDDDEPLQRQEQEDIVRQAAGDMYIGGADTTAAAIVSFIFAMLFVPDVQRKAQEEVDRVAAGRLPTFEDEQAMPYVTAVVWESLRCYNITPIGKVLFVWYTAPILKAVQVHHTIQTLKTRIMVIESPRARL</sequence>
<dbReference type="InterPro" id="IPR050364">
    <property type="entry name" value="Cytochrome_P450_fung"/>
</dbReference>
<keyword evidence="9" id="KW-1133">Transmembrane helix</keyword>
<accession>A0AAW0DMF5</accession>
<dbReference type="InterPro" id="IPR036396">
    <property type="entry name" value="Cyt_P450_sf"/>
</dbReference>
<evidence type="ECO:0000256" key="7">
    <source>
        <dbReference type="ARBA" id="ARBA00023004"/>
    </source>
</evidence>
<dbReference type="Proteomes" id="UP001383192">
    <property type="component" value="Unassembled WGS sequence"/>
</dbReference>
<evidence type="ECO:0008006" key="12">
    <source>
        <dbReference type="Google" id="ProtNLM"/>
    </source>
</evidence>
<dbReference type="PANTHER" id="PTHR46300">
    <property type="entry name" value="P450, PUTATIVE (EUROFUNG)-RELATED-RELATED"/>
    <property type="match status" value="1"/>
</dbReference>
<dbReference type="Pfam" id="PF00067">
    <property type="entry name" value="p450"/>
    <property type="match status" value="1"/>
</dbReference>
<evidence type="ECO:0000256" key="4">
    <source>
        <dbReference type="ARBA" id="ARBA00022617"/>
    </source>
</evidence>
<keyword evidence="11" id="KW-1185">Reference proteome</keyword>
<evidence type="ECO:0000256" key="5">
    <source>
        <dbReference type="ARBA" id="ARBA00022723"/>
    </source>
</evidence>
<comment type="caution">
    <text evidence="10">The sequence shown here is derived from an EMBL/GenBank/DDBJ whole genome shotgun (WGS) entry which is preliminary data.</text>
</comment>
<dbReference type="GO" id="GO:0004497">
    <property type="term" value="F:monooxygenase activity"/>
    <property type="evidence" value="ECO:0007669"/>
    <property type="project" value="UniProtKB-KW"/>
</dbReference>
<dbReference type="SUPFAM" id="SSF48264">
    <property type="entry name" value="Cytochrome P450"/>
    <property type="match status" value="1"/>
</dbReference>
<keyword evidence="6" id="KW-0560">Oxidoreductase</keyword>
<comment type="cofactor">
    <cofactor evidence="1">
        <name>heme</name>
        <dbReference type="ChEBI" id="CHEBI:30413"/>
    </cofactor>
</comment>
<feature type="transmembrane region" description="Helical" evidence="9">
    <location>
        <begin position="315"/>
        <end position="337"/>
    </location>
</feature>
<keyword evidence="9" id="KW-0812">Transmembrane</keyword>
<name>A0AAW0DMF5_9AGAR</name>
<evidence type="ECO:0000256" key="9">
    <source>
        <dbReference type="SAM" id="Phobius"/>
    </source>
</evidence>
<protein>
    <recommendedName>
        <fullName evidence="12">Cytochrome P450</fullName>
    </recommendedName>
</protein>
<keyword evidence="4" id="KW-0349">Heme</keyword>
<dbReference type="PANTHER" id="PTHR46300:SF7">
    <property type="entry name" value="P450, PUTATIVE (EUROFUNG)-RELATED"/>
    <property type="match status" value="1"/>
</dbReference>
<keyword evidence="5" id="KW-0479">Metal-binding</keyword>
<keyword evidence="7" id="KW-0408">Iron</keyword>
<evidence type="ECO:0000256" key="1">
    <source>
        <dbReference type="ARBA" id="ARBA00001971"/>
    </source>
</evidence>
<proteinExistence type="inferred from homology"/>
<organism evidence="10 11">
    <name type="scientific">Paramarasmius palmivorus</name>
    <dbReference type="NCBI Taxonomy" id="297713"/>
    <lineage>
        <taxon>Eukaryota</taxon>
        <taxon>Fungi</taxon>
        <taxon>Dikarya</taxon>
        <taxon>Basidiomycota</taxon>
        <taxon>Agaricomycotina</taxon>
        <taxon>Agaricomycetes</taxon>
        <taxon>Agaricomycetidae</taxon>
        <taxon>Agaricales</taxon>
        <taxon>Marasmiineae</taxon>
        <taxon>Marasmiaceae</taxon>
        <taxon>Paramarasmius</taxon>
    </lineage>
</organism>
<evidence type="ECO:0000256" key="2">
    <source>
        <dbReference type="ARBA" id="ARBA00005179"/>
    </source>
</evidence>
<dbReference type="GO" id="GO:0020037">
    <property type="term" value="F:heme binding"/>
    <property type="evidence" value="ECO:0007669"/>
    <property type="project" value="InterPro"/>
</dbReference>
<evidence type="ECO:0000256" key="3">
    <source>
        <dbReference type="ARBA" id="ARBA00010617"/>
    </source>
</evidence>
<dbReference type="EMBL" id="JAYKXP010000011">
    <property type="protein sequence ID" value="KAK7052995.1"/>
    <property type="molecule type" value="Genomic_DNA"/>
</dbReference>
<dbReference type="Gene3D" id="1.10.630.10">
    <property type="entry name" value="Cytochrome P450"/>
    <property type="match status" value="1"/>
</dbReference>
<dbReference type="InterPro" id="IPR002401">
    <property type="entry name" value="Cyt_P450_E_grp-I"/>
</dbReference>
<comment type="similarity">
    <text evidence="3">Belongs to the cytochrome P450 family.</text>
</comment>
<evidence type="ECO:0000256" key="8">
    <source>
        <dbReference type="ARBA" id="ARBA00023033"/>
    </source>
</evidence>
<reference evidence="10 11" key="1">
    <citation type="submission" date="2024-01" db="EMBL/GenBank/DDBJ databases">
        <title>A draft genome for a cacao thread blight-causing isolate of Paramarasmius palmivorus.</title>
        <authorList>
            <person name="Baruah I.K."/>
            <person name="Bukari Y."/>
            <person name="Amoako-Attah I."/>
            <person name="Meinhardt L.W."/>
            <person name="Bailey B.A."/>
            <person name="Cohen S.P."/>
        </authorList>
    </citation>
    <scope>NUCLEOTIDE SEQUENCE [LARGE SCALE GENOMIC DNA]</scope>
    <source>
        <strain evidence="10 11">GH-12</strain>
    </source>
</reference>
<comment type="pathway">
    <text evidence="2">Secondary metabolite biosynthesis.</text>
</comment>
<evidence type="ECO:0000256" key="6">
    <source>
        <dbReference type="ARBA" id="ARBA00023002"/>
    </source>
</evidence>
<gene>
    <name evidence="10" type="ORF">VNI00_004316</name>
</gene>
<dbReference type="AlphaFoldDB" id="A0AAW0DMF5"/>
<dbReference type="GO" id="GO:0016705">
    <property type="term" value="F:oxidoreductase activity, acting on paired donors, with incorporation or reduction of molecular oxygen"/>
    <property type="evidence" value="ECO:0007669"/>
    <property type="project" value="InterPro"/>
</dbReference>
<evidence type="ECO:0000313" key="11">
    <source>
        <dbReference type="Proteomes" id="UP001383192"/>
    </source>
</evidence>
<evidence type="ECO:0000313" key="10">
    <source>
        <dbReference type="EMBL" id="KAK7052995.1"/>
    </source>
</evidence>
<keyword evidence="8" id="KW-0503">Monooxygenase</keyword>
<dbReference type="PRINTS" id="PR00463">
    <property type="entry name" value="EP450I"/>
</dbReference>
<keyword evidence="9" id="KW-0472">Membrane</keyword>
<dbReference type="InterPro" id="IPR001128">
    <property type="entry name" value="Cyt_P450"/>
</dbReference>
<dbReference type="GO" id="GO:0005506">
    <property type="term" value="F:iron ion binding"/>
    <property type="evidence" value="ECO:0007669"/>
    <property type="project" value="InterPro"/>
</dbReference>